<dbReference type="Gene3D" id="3.55.50.10">
    <property type="entry name" value="Baseplate protein-like domains"/>
    <property type="match status" value="1"/>
</dbReference>
<evidence type="ECO:0000313" key="5">
    <source>
        <dbReference type="EMBL" id="SDI59337.1"/>
    </source>
</evidence>
<feature type="compositionally biased region" description="Basic and acidic residues" evidence="2">
    <location>
        <begin position="873"/>
        <end position="882"/>
    </location>
</feature>
<accession>A0A7Z7FKY3</accession>
<dbReference type="InterPro" id="IPR017847">
    <property type="entry name" value="T6SS_RhsGE_Vgr_subset"/>
</dbReference>
<dbReference type="SUPFAM" id="SSF69349">
    <property type="entry name" value="Phage fibre proteins"/>
    <property type="match status" value="1"/>
</dbReference>
<feature type="region of interest" description="Disordered" evidence="2">
    <location>
        <begin position="867"/>
        <end position="895"/>
    </location>
</feature>
<evidence type="ECO:0000256" key="1">
    <source>
        <dbReference type="SAM" id="Coils"/>
    </source>
</evidence>
<dbReference type="NCBIfam" id="TIGR01646">
    <property type="entry name" value="vgr_GE"/>
    <property type="match status" value="1"/>
</dbReference>
<comment type="caution">
    <text evidence="5">The sequence shown here is derived from an EMBL/GenBank/DDBJ whole genome shotgun (WGS) entry which is preliminary data.</text>
</comment>
<feature type="domain" description="Putative type VI secretion system Rhs element associated Vgr" evidence="4">
    <location>
        <begin position="529"/>
        <end position="629"/>
    </location>
</feature>
<dbReference type="SUPFAM" id="SSF69279">
    <property type="entry name" value="Phage tail proteins"/>
    <property type="match status" value="2"/>
</dbReference>
<dbReference type="InterPro" id="IPR018769">
    <property type="entry name" value="VgrG2_DUF2345"/>
</dbReference>
<name>A0A7Z7FKY3_9BURK</name>
<dbReference type="Pfam" id="PF05954">
    <property type="entry name" value="Phage_GPD"/>
    <property type="match status" value="1"/>
</dbReference>
<dbReference type="NCBIfam" id="TIGR03361">
    <property type="entry name" value="VI_Rhs_Vgr"/>
    <property type="match status" value="1"/>
</dbReference>
<feature type="coiled-coil region" evidence="1">
    <location>
        <begin position="609"/>
        <end position="657"/>
    </location>
</feature>
<dbReference type="InterPro" id="IPR006533">
    <property type="entry name" value="T6SS_Vgr_RhsGE"/>
</dbReference>
<proteinExistence type="predicted"/>
<dbReference type="EMBL" id="FNDI01000020">
    <property type="protein sequence ID" value="SDI59337.1"/>
    <property type="molecule type" value="Genomic_DNA"/>
</dbReference>
<feature type="domain" description="DUF2345" evidence="3">
    <location>
        <begin position="650"/>
        <end position="786"/>
    </location>
</feature>
<dbReference type="Proteomes" id="UP000198900">
    <property type="component" value="Unassembled WGS sequence"/>
</dbReference>
<dbReference type="AlphaFoldDB" id="A0A7Z7FKY3"/>
<organism evidence="5 6">
    <name type="scientific">Paraburkholderia steynii</name>
    <dbReference type="NCBI Taxonomy" id="1245441"/>
    <lineage>
        <taxon>Bacteria</taxon>
        <taxon>Pseudomonadati</taxon>
        <taxon>Pseudomonadota</taxon>
        <taxon>Betaproteobacteria</taxon>
        <taxon>Burkholderiales</taxon>
        <taxon>Burkholderiaceae</taxon>
        <taxon>Paraburkholderia</taxon>
    </lineage>
</organism>
<keyword evidence="1" id="KW-0175">Coiled coil</keyword>
<evidence type="ECO:0000259" key="4">
    <source>
        <dbReference type="Pfam" id="PF13296"/>
    </source>
</evidence>
<gene>
    <name evidence="5" type="ORF">SAMN04487926_1204</name>
</gene>
<protein>
    <submittedName>
        <fullName evidence="5">Type VI secretion system secreted protein VgrG</fullName>
    </submittedName>
</protein>
<dbReference type="Pfam" id="PF10106">
    <property type="entry name" value="DUF2345"/>
    <property type="match status" value="1"/>
</dbReference>
<evidence type="ECO:0000256" key="2">
    <source>
        <dbReference type="SAM" id="MobiDB-lite"/>
    </source>
</evidence>
<dbReference type="Gene3D" id="2.40.50.230">
    <property type="entry name" value="Gp5 N-terminal domain"/>
    <property type="match status" value="1"/>
</dbReference>
<dbReference type="InterPro" id="IPR028244">
    <property type="entry name" value="T6SS_Rhs_Vgr_dom"/>
</dbReference>
<dbReference type="Gene3D" id="2.30.110.50">
    <property type="match status" value="1"/>
</dbReference>
<sequence>MCLRLLVDCRRIVCLHPLGRPQYSLGEEAASPGINTSSSKNNEVMKRGMIEAGSGTVGEMLNRNSETGRQTYFLDVPGTASASQLSVVSFEATEKLGEPWRVTVRLTHPEGLPRADYLGKDAVFSIIPVDGDRRTFSGWLTRFTKLKTTHDFSSYEMVVEAHFSKLQRVRTSRIFQHQSAPEIIESILREHGLKGHQFGFSLRRQYPQHAFRFAYQIDDLSYVQMLMQKEGIFCQINEGEHGDVLNFCDDVDHYIYTPALHVPYRETSGLEAGIEAVFSLRTAARMIAQSVTVADYNPDQAFERFKAEANVSRDDKTTYGQQYIWGTHHQDGNGAQWEAQLRHEVEVAWQVLYEGESNVVGLRPARVLHTDEVLPDAPNGQVIIAVSHRGSRDEAYTNSYDAIPADRRFRLKCDEAGWPKITGTLSARVTSPGQYKYAYLTQQGYYVVRFDLDFSTWSPGGESVPLRLAKPFAGALQTGFHFPLIDGTEVAVAFHDGNPDRPYIAHAMHNSQSTDHVTSDNRWLSRNVIRTQSNNKLRMEDWQGQEGVKLATEYGKTQLNMGFLVDRNRQQRGDGYELRTDDWGVLRAGKGIFISADAQSKAEGQALDMQQAQQQLSTAHSRMRSLSDAVTQAKAVVAACEEQQNLLERQIRNLQQAVILASAPHGMALTSGEHMQLAAGGHLFTTAGGNADAAVGGNYTIAAGNAVSLYANAQGMKLFSGKGKVEMQAQSDALELTALKGVSISSTQDTVTLNASKSLILMCGGAYIKLEGSQVEIGSAGEIALRGPLRISGSATQHAALPVLPTQQDTGMQLWHTYPNGDPVKNAKYKIVFPDGSSRAGRLDANGKATVADVPRGGGRVQYFEEDGSFESQSRRFADPDGRPQTTTSGDTPALPSMTAQALSAAPTLVGTVAGGGIDGAIKAGRGAGADALAQVAGTAMHSAGVPADVAGPFVSAAATAAKGGGAAANQAALGALAAQVGHAVG</sequence>
<dbReference type="InterPro" id="IPR037026">
    <property type="entry name" value="Vgr_OB-fold_dom_sf"/>
</dbReference>
<reference evidence="5" key="1">
    <citation type="submission" date="2016-10" db="EMBL/GenBank/DDBJ databases">
        <authorList>
            <person name="Varghese N."/>
            <person name="Submissions S."/>
        </authorList>
    </citation>
    <scope>NUCLEOTIDE SEQUENCE [LARGE SCALE GENOMIC DNA]</scope>
    <source>
        <strain evidence="5">YR281</strain>
    </source>
</reference>
<evidence type="ECO:0000259" key="3">
    <source>
        <dbReference type="Pfam" id="PF10106"/>
    </source>
</evidence>
<dbReference type="Gene3D" id="4.10.220.110">
    <property type="match status" value="1"/>
</dbReference>
<dbReference type="SUPFAM" id="SSF69255">
    <property type="entry name" value="gp5 N-terminal domain-like"/>
    <property type="match status" value="1"/>
</dbReference>
<dbReference type="Pfam" id="PF13296">
    <property type="entry name" value="T6SS_Vgr"/>
    <property type="match status" value="1"/>
</dbReference>
<keyword evidence="6" id="KW-1185">Reference proteome</keyword>
<evidence type="ECO:0000313" key="6">
    <source>
        <dbReference type="Proteomes" id="UP000198900"/>
    </source>
</evidence>